<dbReference type="GeneID" id="41965117"/>
<evidence type="ECO:0000313" key="3">
    <source>
        <dbReference type="RefSeq" id="XP_030980133.1"/>
    </source>
</evidence>
<organism evidence="2 3">
    <name type="scientific">Pyricularia grisea</name>
    <name type="common">Crabgrass-specific blast fungus</name>
    <name type="synonym">Magnaporthe grisea</name>
    <dbReference type="NCBI Taxonomy" id="148305"/>
    <lineage>
        <taxon>Eukaryota</taxon>
        <taxon>Fungi</taxon>
        <taxon>Dikarya</taxon>
        <taxon>Ascomycota</taxon>
        <taxon>Pezizomycotina</taxon>
        <taxon>Sordariomycetes</taxon>
        <taxon>Sordariomycetidae</taxon>
        <taxon>Magnaporthales</taxon>
        <taxon>Pyriculariaceae</taxon>
        <taxon>Pyricularia</taxon>
    </lineage>
</organism>
<evidence type="ECO:0000256" key="1">
    <source>
        <dbReference type="SAM" id="MobiDB-lite"/>
    </source>
</evidence>
<reference evidence="2 3" key="1">
    <citation type="journal article" date="2019" name="Mol. Biol. Evol.">
        <title>Blast fungal genomes show frequent chromosomal changes, gene gains and losses, and effector gene turnover.</title>
        <authorList>
            <person name="Gomez Luciano L.B."/>
            <person name="Jason Tsai I."/>
            <person name="Chuma I."/>
            <person name="Tosa Y."/>
            <person name="Chen Y.H."/>
            <person name="Li J.Y."/>
            <person name="Li M.Y."/>
            <person name="Jade Lu M.Y."/>
            <person name="Nakayashiki H."/>
            <person name="Li W.H."/>
        </authorList>
    </citation>
    <scope>NUCLEOTIDE SEQUENCE [LARGE SCALE GENOMIC DNA]</scope>
    <source>
        <strain evidence="2 3">NI907</strain>
    </source>
</reference>
<protein>
    <submittedName>
        <fullName evidence="3">Uncharacterized protein</fullName>
    </submittedName>
</protein>
<proteinExistence type="predicted"/>
<sequence length="101" mass="11179">MGWSTEPTGPEYRSVVSATCRVYCKCVQFSVRCERDAVVAGTLTPPAVHTSDRRPLGHTSRHPAGFRALSPRPDPFSLGYFEGCPRPQKSPASWPRYKARG</sequence>
<dbReference type="KEGG" id="pgri:PgNI_10235"/>
<dbReference type="Proteomes" id="UP000515153">
    <property type="component" value="Chromosome VII"/>
</dbReference>
<dbReference type="RefSeq" id="XP_030980133.1">
    <property type="nucleotide sequence ID" value="XM_031130209.1"/>
</dbReference>
<accession>A0A6P8AYZ0</accession>
<keyword evidence="2" id="KW-1185">Reference proteome</keyword>
<dbReference type="AlphaFoldDB" id="A0A6P8AYZ0"/>
<reference evidence="3" key="3">
    <citation type="submission" date="2025-08" db="UniProtKB">
        <authorList>
            <consortium name="RefSeq"/>
        </authorList>
    </citation>
    <scope>IDENTIFICATION</scope>
    <source>
        <strain evidence="3">NI907</strain>
    </source>
</reference>
<name>A0A6P8AYZ0_PYRGI</name>
<evidence type="ECO:0000313" key="2">
    <source>
        <dbReference type="Proteomes" id="UP000515153"/>
    </source>
</evidence>
<reference evidence="3" key="2">
    <citation type="submission" date="2019-10" db="EMBL/GenBank/DDBJ databases">
        <authorList>
            <consortium name="NCBI Genome Project"/>
        </authorList>
    </citation>
    <scope>NUCLEOTIDE SEQUENCE</scope>
    <source>
        <strain evidence="3">NI907</strain>
    </source>
</reference>
<feature type="region of interest" description="Disordered" evidence="1">
    <location>
        <begin position="45"/>
        <end position="70"/>
    </location>
</feature>
<gene>
    <name evidence="3" type="ORF">PgNI_10235</name>
</gene>